<protein>
    <submittedName>
        <fullName evidence="1">Uncharacterized protein</fullName>
    </submittedName>
</protein>
<proteinExistence type="predicted"/>
<reference evidence="1" key="2">
    <citation type="journal article" date="2015" name="Data Brief">
        <title>Shoot transcriptome of the giant reed, Arundo donax.</title>
        <authorList>
            <person name="Barrero R.A."/>
            <person name="Guerrero F.D."/>
            <person name="Moolhuijzen P."/>
            <person name="Goolsby J.A."/>
            <person name="Tidwell J."/>
            <person name="Bellgard S.E."/>
            <person name="Bellgard M.I."/>
        </authorList>
    </citation>
    <scope>NUCLEOTIDE SEQUENCE</scope>
    <source>
        <tissue evidence="1">Shoot tissue taken approximately 20 cm above the soil surface</tissue>
    </source>
</reference>
<evidence type="ECO:0000313" key="1">
    <source>
        <dbReference type="EMBL" id="JAE16997.1"/>
    </source>
</evidence>
<sequence length="39" mass="4734">MSIRVKTQHKYYQCWFITKTDTDKYNVSFLFPTGTKNRS</sequence>
<name>A0A0A9FXJ6_ARUDO</name>
<organism evidence="1">
    <name type="scientific">Arundo donax</name>
    <name type="common">Giant reed</name>
    <name type="synonym">Donax arundinaceus</name>
    <dbReference type="NCBI Taxonomy" id="35708"/>
    <lineage>
        <taxon>Eukaryota</taxon>
        <taxon>Viridiplantae</taxon>
        <taxon>Streptophyta</taxon>
        <taxon>Embryophyta</taxon>
        <taxon>Tracheophyta</taxon>
        <taxon>Spermatophyta</taxon>
        <taxon>Magnoliopsida</taxon>
        <taxon>Liliopsida</taxon>
        <taxon>Poales</taxon>
        <taxon>Poaceae</taxon>
        <taxon>PACMAD clade</taxon>
        <taxon>Arundinoideae</taxon>
        <taxon>Arundineae</taxon>
        <taxon>Arundo</taxon>
    </lineage>
</organism>
<dbReference type="AlphaFoldDB" id="A0A0A9FXJ6"/>
<accession>A0A0A9FXJ6</accession>
<reference evidence="1" key="1">
    <citation type="submission" date="2014-09" db="EMBL/GenBank/DDBJ databases">
        <authorList>
            <person name="Magalhaes I.L.F."/>
            <person name="Oliveira U."/>
            <person name="Santos F.R."/>
            <person name="Vidigal T.H.D.A."/>
            <person name="Brescovit A.D."/>
            <person name="Santos A.J."/>
        </authorList>
    </citation>
    <scope>NUCLEOTIDE SEQUENCE</scope>
    <source>
        <tissue evidence="1">Shoot tissue taken approximately 20 cm above the soil surface</tissue>
    </source>
</reference>
<dbReference type="EMBL" id="GBRH01180899">
    <property type="protein sequence ID" value="JAE16997.1"/>
    <property type="molecule type" value="Transcribed_RNA"/>
</dbReference>